<sequence>MEETTALRLRKALNIRSMKQMELSEKTNIGKSAISQYLSGKVIPKQDKIYLMAKALNVNEAWLMGYDVEMSRITSSYNKTSAPSIIKPKEKELLDKYRALDEKGQHTVSTILDMEYNRCTNDHLMPMAAHSDNEDDLDLIRQDLDEL</sequence>
<evidence type="ECO:0000256" key="3">
    <source>
        <dbReference type="ARBA" id="ARBA00023163"/>
    </source>
</evidence>
<evidence type="ECO:0000259" key="4">
    <source>
        <dbReference type="PROSITE" id="PS50943"/>
    </source>
</evidence>
<dbReference type="InterPro" id="IPR001387">
    <property type="entry name" value="Cro/C1-type_HTH"/>
</dbReference>
<dbReference type="SUPFAM" id="SSF47413">
    <property type="entry name" value="lambda repressor-like DNA-binding domains"/>
    <property type="match status" value="1"/>
</dbReference>
<comment type="caution">
    <text evidence="5">The sequence shown here is derived from an EMBL/GenBank/DDBJ whole genome shotgun (WGS) entry which is preliminary data.</text>
</comment>
<dbReference type="GO" id="GO:0003677">
    <property type="term" value="F:DNA binding"/>
    <property type="evidence" value="ECO:0007669"/>
    <property type="project" value="UniProtKB-KW"/>
</dbReference>
<dbReference type="CDD" id="cd00093">
    <property type="entry name" value="HTH_XRE"/>
    <property type="match status" value="1"/>
</dbReference>
<proteinExistence type="predicted"/>
<dbReference type="PROSITE" id="PS50943">
    <property type="entry name" value="HTH_CROC1"/>
    <property type="match status" value="1"/>
</dbReference>
<dbReference type="PANTHER" id="PTHR40661:SF1">
    <property type="entry name" value="HTH CRO_C1-TYPE DOMAIN-CONTAINING PROTEIN"/>
    <property type="match status" value="1"/>
</dbReference>
<reference evidence="5" key="1">
    <citation type="submission" date="2020-08" db="EMBL/GenBank/DDBJ databases">
        <title>Genome public.</title>
        <authorList>
            <person name="Liu C."/>
            <person name="Sun Q."/>
        </authorList>
    </citation>
    <scope>NUCLEOTIDE SEQUENCE</scope>
    <source>
        <strain evidence="5">NSJ-12</strain>
    </source>
</reference>
<feature type="domain" description="HTH cro/C1-type" evidence="4">
    <location>
        <begin position="9"/>
        <end position="63"/>
    </location>
</feature>
<keyword evidence="6" id="KW-1185">Reference proteome</keyword>
<dbReference type="EMBL" id="JACRSY010000029">
    <property type="protein sequence ID" value="MBC8580831.1"/>
    <property type="molecule type" value="Genomic_DNA"/>
</dbReference>
<dbReference type="SMART" id="SM00530">
    <property type="entry name" value="HTH_XRE"/>
    <property type="match status" value="1"/>
</dbReference>
<organism evidence="5 6">
    <name type="scientific">Zhenhengia yiwuensis</name>
    <dbReference type="NCBI Taxonomy" id="2763666"/>
    <lineage>
        <taxon>Bacteria</taxon>
        <taxon>Bacillati</taxon>
        <taxon>Bacillota</taxon>
        <taxon>Clostridia</taxon>
        <taxon>Lachnospirales</taxon>
        <taxon>Lachnospiraceae</taxon>
        <taxon>Zhenhengia</taxon>
    </lineage>
</organism>
<dbReference type="AlphaFoldDB" id="A0A926EJH5"/>
<name>A0A926EJH5_9FIRM</name>
<dbReference type="RefSeq" id="WP_249333527.1">
    <property type="nucleotide sequence ID" value="NZ_JACRSY010000029.1"/>
</dbReference>
<dbReference type="Pfam" id="PF01381">
    <property type="entry name" value="HTH_3"/>
    <property type="match status" value="1"/>
</dbReference>
<evidence type="ECO:0000256" key="1">
    <source>
        <dbReference type="ARBA" id="ARBA00023015"/>
    </source>
</evidence>
<accession>A0A926EJH5</accession>
<dbReference type="InterPro" id="IPR010982">
    <property type="entry name" value="Lambda_DNA-bd_dom_sf"/>
</dbReference>
<dbReference type="PANTHER" id="PTHR40661">
    <property type="match status" value="1"/>
</dbReference>
<dbReference type="Proteomes" id="UP000655830">
    <property type="component" value="Unassembled WGS sequence"/>
</dbReference>
<protein>
    <submittedName>
        <fullName evidence="5">Helix-turn-helix domain-containing protein</fullName>
    </submittedName>
</protein>
<keyword evidence="1" id="KW-0805">Transcription regulation</keyword>
<dbReference type="Gene3D" id="1.10.260.40">
    <property type="entry name" value="lambda repressor-like DNA-binding domains"/>
    <property type="match status" value="1"/>
</dbReference>
<evidence type="ECO:0000256" key="2">
    <source>
        <dbReference type="ARBA" id="ARBA00023125"/>
    </source>
</evidence>
<gene>
    <name evidence="5" type="ORF">H8718_15035</name>
</gene>
<keyword evidence="2" id="KW-0238">DNA-binding</keyword>
<keyword evidence="3" id="KW-0804">Transcription</keyword>
<evidence type="ECO:0000313" key="5">
    <source>
        <dbReference type="EMBL" id="MBC8580831.1"/>
    </source>
</evidence>
<evidence type="ECO:0000313" key="6">
    <source>
        <dbReference type="Proteomes" id="UP000655830"/>
    </source>
</evidence>